<dbReference type="GO" id="GO:0016301">
    <property type="term" value="F:kinase activity"/>
    <property type="evidence" value="ECO:0007669"/>
    <property type="project" value="UniProtKB-KW"/>
</dbReference>
<evidence type="ECO:0000313" key="3">
    <source>
        <dbReference type="Proteomes" id="UP000198460"/>
    </source>
</evidence>
<feature type="region of interest" description="Disordered" evidence="1">
    <location>
        <begin position="1"/>
        <end position="58"/>
    </location>
</feature>
<dbReference type="AlphaFoldDB" id="A0A238H2H5"/>
<proteinExistence type="predicted"/>
<name>A0A238H2H5_9BURK</name>
<evidence type="ECO:0000313" key="2">
    <source>
        <dbReference type="EMBL" id="SMF99454.1"/>
    </source>
</evidence>
<dbReference type="Proteomes" id="UP000198460">
    <property type="component" value="Unassembled WGS sequence"/>
</dbReference>
<dbReference type="EC" id="2.7.3.-" evidence="2"/>
<reference evidence="2 3" key="1">
    <citation type="submission" date="2017-04" db="EMBL/GenBank/DDBJ databases">
        <authorList>
            <person name="Afonso C.L."/>
            <person name="Miller P.J."/>
            <person name="Scott M.A."/>
            <person name="Spackman E."/>
            <person name="Goraichik I."/>
            <person name="Dimitrov K.M."/>
            <person name="Suarez D.L."/>
            <person name="Swayne D.E."/>
        </authorList>
    </citation>
    <scope>NUCLEOTIDE SEQUENCE [LARGE SCALE GENOMIC DNA]</scope>
    <source>
        <strain evidence="2">LMG 28154</strain>
    </source>
</reference>
<keyword evidence="2" id="KW-0418">Kinase</keyword>
<protein>
    <submittedName>
        <fullName evidence="2">Signal transduction histidine kinase CheA</fullName>
        <ecNumber evidence="2">2.7.3.-</ecNumber>
    </submittedName>
</protein>
<evidence type="ECO:0000256" key="1">
    <source>
        <dbReference type="SAM" id="MobiDB-lite"/>
    </source>
</evidence>
<keyword evidence="2" id="KW-0808">Transferase</keyword>
<gene>
    <name evidence="2" type="ORF">BSIN_0184</name>
</gene>
<organism evidence="2 3">
    <name type="scientific">Burkholderia singularis</name>
    <dbReference type="NCBI Taxonomy" id="1503053"/>
    <lineage>
        <taxon>Bacteria</taxon>
        <taxon>Pseudomonadati</taxon>
        <taxon>Pseudomonadota</taxon>
        <taxon>Betaproteobacteria</taxon>
        <taxon>Burkholderiales</taxon>
        <taxon>Burkholderiaceae</taxon>
        <taxon>Burkholderia</taxon>
        <taxon>pseudomallei group</taxon>
    </lineage>
</organism>
<dbReference type="EMBL" id="FXAN01000040">
    <property type="protein sequence ID" value="SMF99454.1"/>
    <property type="molecule type" value="Genomic_DNA"/>
</dbReference>
<accession>A0A238H2H5</accession>
<sequence>MSADGVCRSIQTSMSDAPQPDRKPDRTTPQSHRQHDADCNEHTACGGATSGRRTGRVT</sequence>